<dbReference type="STRING" id="326442.PSHAa2703"/>
<evidence type="ECO:0000256" key="3">
    <source>
        <dbReference type="ARBA" id="ARBA00022452"/>
    </source>
</evidence>
<dbReference type="SUPFAM" id="SSF56935">
    <property type="entry name" value="Porins"/>
    <property type="match status" value="1"/>
</dbReference>
<evidence type="ECO:0000313" key="10">
    <source>
        <dbReference type="EMBL" id="CAI87751.1"/>
    </source>
</evidence>
<evidence type="ECO:0000256" key="1">
    <source>
        <dbReference type="ARBA" id="ARBA00004571"/>
    </source>
</evidence>
<accession>Q3IJB3</accession>
<dbReference type="InterPro" id="IPR036942">
    <property type="entry name" value="Beta-barrel_TonB_sf"/>
</dbReference>
<evidence type="ECO:0000256" key="4">
    <source>
        <dbReference type="ARBA" id="ARBA00022692"/>
    </source>
</evidence>
<keyword evidence="2 7" id="KW-0813">Transport</keyword>
<dbReference type="PROSITE" id="PS52016">
    <property type="entry name" value="TONB_DEPENDENT_REC_3"/>
    <property type="match status" value="1"/>
</dbReference>
<evidence type="ECO:0000259" key="9">
    <source>
        <dbReference type="Pfam" id="PF07715"/>
    </source>
</evidence>
<dbReference type="InterPro" id="IPR039426">
    <property type="entry name" value="TonB-dep_rcpt-like"/>
</dbReference>
<dbReference type="GO" id="GO:0009279">
    <property type="term" value="C:cell outer membrane"/>
    <property type="evidence" value="ECO:0007669"/>
    <property type="project" value="UniProtKB-SubCell"/>
</dbReference>
<organism evidence="10 11">
    <name type="scientific">Pseudoalteromonas translucida (strain TAC 125)</name>
    <dbReference type="NCBI Taxonomy" id="326442"/>
    <lineage>
        <taxon>Bacteria</taxon>
        <taxon>Pseudomonadati</taxon>
        <taxon>Pseudomonadota</taxon>
        <taxon>Gammaproteobacteria</taxon>
        <taxon>Alteromonadales</taxon>
        <taxon>Pseudoalteromonadaceae</taxon>
        <taxon>Pseudoalteromonas</taxon>
    </lineage>
</organism>
<dbReference type="Gene3D" id="2.170.130.10">
    <property type="entry name" value="TonB-dependent receptor, plug domain"/>
    <property type="match status" value="1"/>
</dbReference>
<evidence type="ECO:0000256" key="5">
    <source>
        <dbReference type="ARBA" id="ARBA00023136"/>
    </source>
</evidence>
<dbReference type="AlphaFoldDB" id="Q3IJB3"/>
<feature type="chain" id="PRO_5004225892" description="TonB-dependent receptor plug domain-containing protein" evidence="8">
    <location>
        <begin position="21"/>
        <end position="906"/>
    </location>
</feature>
<evidence type="ECO:0000256" key="7">
    <source>
        <dbReference type="PROSITE-ProRule" id="PRU01360"/>
    </source>
</evidence>
<dbReference type="eggNOG" id="COG4771">
    <property type="taxonomic scope" value="Bacteria"/>
</dbReference>
<keyword evidence="6 7" id="KW-0998">Cell outer membrane</keyword>
<keyword evidence="4 7" id="KW-0812">Transmembrane</keyword>
<comment type="subcellular location">
    <subcellularLocation>
        <location evidence="1 7">Cell outer membrane</location>
        <topology evidence="1 7">Multi-pass membrane protein</topology>
    </subcellularLocation>
</comment>
<name>Q3IJB3_PSET1</name>
<keyword evidence="5 7" id="KW-0472">Membrane</keyword>
<dbReference type="Pfam" id="PF07715">
    <property type="entry name" value="Plug"/>
    <property type="match status" value="1"/>
</dbReference>
<dbReference type="BioCyc" id="PHAL326442:PSHA_RS13295-MONOMER"/>
<dbReference type="HOGENOM" id="CLU_012991_0_0_6"/>
<protein>
    <recommendedName>
        <fullName evidence="9">TonB-dependent receptor plug domain-containing protein</fullName>
    </recommendedName>
</protein>
<evidence type="ECO:0000256" key="2">
    <source>
        <dbReference type="ARBA" id="ARBA00022448"/>
    </source>
</evidence>
<evidence type="ECO:0000256" key="6">
    <source>
        <dbReference type="ARBA" id="ARBA00023237"/>
    </source>
</evidence>
<feature type="domain" description="TonB-dependent receptor plug" evidence="9">
    <location>
        <begin position="76"/>
        <end position="197"/>
    </location>
</feature>
<keyword evidence="8" id="KW-0732">Signal</keyword>
<gene>
    <name evidence="10" type="ordered locus">PSHAa2703</name>
</gene>
<dbReference type="InterPro" id="IPR012910">
    <property type="entry name" value="Plug_dom"/>
</dbReference>
<dbReference type="EMBL" id="CR954246">
    <property type="protein sequence ID" value="CAI87751.1"/>
    <property type="molecule type" value="Genomic_DNA"/>
</dbReference>
<feature type="signal peptide" evidence="8">
    <location>
        <begin position="1"/>
        <end position="20"/>
    </location>
</feature>
<dbReference type="Gene3D" id="2.40.170.20">
    <property type="entry name" value="TonB-dependent receptor, beta-barrel domain"/>
    <property type="match status" value="1"/>
</dbReference>
<dbReference type="Proteomes" id="UP000006843">
    <property type="component" value="Chromosome I"/>
</dbReference>
<dbReference type="KEGG" id="pha:PSHAa2703"/>
<proteinExistence type="inferred from homology"/>
<comment type="similarity">
    <text evidence="7">Belongs to the TonB-dependent receptor family.</text>
</comment>
<dbReference type="PATRIC" id="fig|326442.8.peg.2612"/>
<sequence length="906" mass="102091">MQYLTFIALACTSLTHVAAAAQSTVLDEASAAEKTPAKVIATSHYQQCKKNTDTCSENIEIIEVTGQRPNPISVSSQGVYTLDRKMLRDYRFGNGNLNDVLGVLPGVQYGETAYAADQVSNIKPSEVSLAGAQGNATGYLIDGLSNNSNLNNDSANFDKNLAQDVSGHTQAVFLNLDLIDHLEVYDSNIPAKYGNFTGGLVKAETRKAGDKLQFGINYRQTSDDWVEYHKLYAPDFSGDNELNSAIFNKRDLSTYIATPLTDKLGFIGQFQYTQSQESLQQLGQTRLQQQTNYNGLVKLDYAATANDDFSFSFLFAPYKGDYFDVNAKNSDYNIEGGGNNASLTWQADRSWAYIKTQLGYSDSRNSKNTSSIRYAWLNIPGTDWGNIDGSITSLEGGFGDIEKRQQTVSLKQDFELASKTWLGAYSNLSFGYELAQQNSVFDRLEDAIVYNGAIVSPQIDCAGYALDCIETRLYQSVADIEAKLGHALDLSNPDDFLIYQNNFATTGQYFQYRQITPKSTASVKLNQLSAYVENEFEWQNYSLNLGVRYDYNDFLKNHNFAPRLRGSVSVFNDQGKIVLGANRYYADDSISYKLNQAMQPSYTEVRAIYQQQPQQWQAQLSNRGYRYVYSDLKTPFSDELSAAYRHQLLGGTLELKWLYREQQDAVNRVKGTNDVGEATLFGANSGSSRYQRYTLSWMATYNNQHVEFNVSHATNTTSREQFDGEPRSFNGDGDAFLDFSYDDNELVFLRSDHYDIAGSTNKANYYLVTRHDMELEKQDFNRPVIANLSWGGQWDNWTLSAYARYNGGQDAIYATSKTQSIKEASNICDGCAPNRREYPVYRIEKRPAFWLLNTSVKYTVAVANNYQITLSFEAENILNKRTYQISPYNTGIELGRRFWLGANINY</sequence>
<keyword evidence="11" id="KW-1185">Reference proteome</keyword>
<evidence type="ECO:0000256" key="8">
    <source>
        <dbReference type="SAM" id="SignalP"/>
    </source>
</evidence>
<dbReference type="InterPro" id="IPR037066">
    <property type="entry name" value="Plug_dom_sf"/>
</dbReference>
<keyword evidence="3 7" id="KW-1134">Transmembrane beta strand</keyword>
<reference evidence="10 11" key="1">
    <citation type="journal article" date="2005" name="Genome Res.">
        <title>Coping with cold: the genome of the versatile marine Antarctica bacterium Pseudoalteromonas haloplanktis TAC125.</title>
        <authorList>
            <person name="Medigue C."/>
            <person name="Krin E."/>
            <person name="Pascal G."/>
            <person name="Barbe V."/>
            <person name="Bernsel A."/>
            <person name="Bertin P."/>
            <person name="Cheung F."/>
            <person name="Cruveiller S."/>
            <person name="Damico S."/>
            <person name="Duilio A."/>
            <person name="Fang G."/>
            <person name="Feller G."/>
            <person name="Mangenot S."/>
            <person name="Marino G."/>
            <person name="Nilsson J."/>
            <person name="Parilli E."/>
            <person name="Rocha E."/>
            <person name="Rouy Z."/>
            <person name="Sekowska A."/>
            <person name="Tutino M.L."/>
            <person name="Vallenet D."/>
            <person name="von Heijne G."/>
            <person name="Danchin A."/>
        </authorList>
    </citation>
    <scope>NUCLEOTIDE SEQUENCE [LARGE SCALE GENOMIC DNA]</scope>
    <source>
        <strain evidence="11">TAC 125</strain>
    </source>
</reference>
<evidence type="ECO:0000313" key="11">
    <source>
        <dbReference type="Proteomes" id="UP000006843"/>
    </source>
</evidence>